<protein>
    <recommendedName>
        <fullName evidence="10">Na+/H+ antiporter subunit E</fullName>
    </recommendedName>
</protein>
<dbReference type="RefSeq" id="WP_034458022.1">
    <property type="nucleotide sequence ID" value="NZ_CADEAH010000002.1"/>
</dbReference>
<organism evidence="8 9">
    <name type="scientific">Bartonella koehlerae C-29</name>
    <dbReference type="NCBI Taxonomy" id="1134510"/>
    <lineage>
        <taxon>Bacteria</taxon>
        <taxon>Pseudomonadati</taxon>
        <taxon>Pseudomonadota</taxon>
        <taxon>Alphaproteobacteria</taxon>
        <taxon>Hyphomicrobiales</taxon>
        <taxon>Bartonellaceae</taxon>
        <taxon>Bartonella</taxon>
    </lineage>
</organism>
<accession>A0A067WGZ0</accession>
<dbReference type="PANTHER" id="PTHR34584">
    <property type="entry name" value="NA(+)/H(+) ANTIPORTER SUBUNIT E1"/>
    <property type="match status" value="1"/>
</dbReference>
<feature type="transmembrane region" description="Helical" evidence="7">
    <location>
        <begin position="27"/>
        <end position="46"/>
    </location>
</feature>
<gene>
    <name evidence="8" type="ORF">O9A_00263</name>
</gene>
<sequence>MKYFCLFPFFSAIIVFMWLILNGFSLGQLLLGIIIALFGSCMMRLLELEKIIIKSWSAVFRLIFRVFIDSIISNIAVAWFILTKKSREQQSGFIVVSLSLKNYTALALLACILSVTPGTFWIAYNRKNGELLLHVLNLKNGYDYQKLIKQRYEQLLLEIFL</sequence>
<evidence type="ECO:0008006" key="10">
    <source>
        <dbReference type="Google" id="ProtNLM"/>
    </source>
</evidence>
<proteinExistence type="inferred from homology"/>
<evidence type="ECO:0000256" key="7">
    <source>
        <dbReference type="SAM" id="Phobius"/>
    </source>
</evidence>
<dbReference type="eggNOG" id="COG1863">
    <property type="taxonomic scope" value="Bacteria"/>
</dbReference>
<keyword evidence="9" id="KW-1185">Reference proteome</keyword>
<evidence type="ECO:0000256" key="3">
    <source>
        <dbReference type="ARBA" id="ARBA00022475"/>
    </source>
</evidence>
<dbReference type="PATRIC" id="fig|1134510.3.peg.330"/>
<evidence type="ECO:0000256" key="4">
    <source>
        <dbReference type="ARBA" id="ARBA00022692"/>
    </source>
</evidence>
<evidence type="ECO:0000256" key="5">
    <source>
        <dbReference type="ARBA" id="ARBA00022989"/>
    </source>
</evidence>
<dbReference type="OrthoDB" id="9807187at2"/>
<dbReference type="NCBIfam" id="NF006520">
    <property type="entry name" value="PRK08965.1-4"/>
    <property type="match status" value="1"/>
</dbReference>
<dbReference type="STRING" id="1134510.O9A_00263"/>
<keyword evidence="5 7" id="KW-1133">Transmembrane helix</keyword>
<feature type="transmembrane region" description="Helical" evidence="7">
    <location>
        <begin position="102"/>
        <end position="124"/>
    </location>
</feature>
<evidence type="ECO:0000313" key="8">
    <source>
        <dbReference type="EMBL" id="KEC56038.1"/>
    </source>
</evidence>
<comment type="similarity">
    <text evidence="2">Belongs to the CPA3 antiporters (TC 2.A.63) subunit E family.</text>
</comment>
<reference evidence="8 9" key="1">
    <citation type="submission" date="2012-04" db="EMBL/GenBank/DDBJ databases">
        <title>The Genome Sequence of Bartonella koehlerae C-29.</title>
        <authorList>
            <consortium name="The Broad Institute Genome Sequencing Platform"/>
            <consortium name="The Broad Institute Genome Sequencing Center for Infectious Disease"/>
            <person name="Feldgarden M."/>
            <person name="Kirby J."/>
            <person name="Kosoy M."/>
            <person name="Birtles R."/>
            <person name="Probert W.S."/>
            <person name="Chiaraviglio L."/>
            <person name="Walker B."/>
            <person name="Young S.K."/>
            <person name="Zeng Q."/>
            <person name="Gargeya S."/>
            <person name="Fitzgerald M."/>
            <person name="Haas B."/>
            <person name="Abouelleil A."/>
            <person name="Alvarado L."/>
            <person name="Arachchi H.M."/>
            <person name="Berlin A.M."/>
            <person name="Chapman S.B."/>
            <person name="Goldberg J."/>
            <person name="Griggs A."/>
            <person name="Gujja S."/>
            <person name="Hansen M."/>
            <person name="Howarth C."/>
            <person name="Imamovic A."/>
            <person name="Larimer J."/>
            <person name="McCowen C."/>
            <person name="Montmayeur A."/>
            <person name="Murphy C."/>
            <person name="Neiman D."/>
            <person name="Pearson M."/>
            <person name="Priest M."/>
            <person name="Roberts A."/>
            <person name="Saif S."/>
            <person name="Shea T."/>
            <person name="Sisk P."/>
            <person name="Sykes S."/>
            <person name="Wortman J."/>
            <person name="Nusbaum C."/>
            <person name="Birren B."/>
        </authorList>
    </citation>
    <scope>NUCLEOTIDE SEQUENCE [LARGE SCALE GENOMIC DNA]</scope>
    <source>
        <strain evidence="8 9">C-29</strain>
    </source>
</reference>
<comment type="caution">
    <text evidence="8">The sequence shown here is derived from an EMBL/GenBank/DDBJ whole genome shotgun (WGS) entry which is preliminary data.</text>
</comment>
<dbReference type="GO" id="GO:0005886">
    <property type="term" value="C:plasma membrane"/>
    <property type="evidence" value="ECO:0007669"/>
    <property type="project" value="UniProtKB-SubCell"/>
</dbReference>
<feature type="transmembrane region" description="Helical" evidence="7">
    <location>
        <begin position="58"/>
        <end position="82"/>
    </location>
</feature>
<dbReference type="HOGENOM" id="CLU_086615_4_0_5"/>
<evidence type="ECO:0000256" key="1">
    <source>
        <dbReference type="ARBA" id="ARBA00004651"/>
    </source>
</evidence>
<dbReference type="GO" id="GO:0008324">
    <property type="term" value="F:monoatomic cation transmembrane transporter activity"/>
    <property type="evidence" value="ECO:0007669"/>
    <property type="project" value="InterPro"/>
</dbReference>
<comment type="subcellular location">
    <subcellularLocation>
        <location evidence="1">Cell membrane</location>
        <topology evidence="1">Multi-pass membrane protein</topology>
    </subcellularLocation>
</comment>
<dbReference type="AlphaFoldDB" id="A0A067WGZ0"/>
<keyword evidence="6 7" id="KW-0472">Membrane</keyword>
<dbReference type="Proteomes" id="UP000027015">
    <property type="component" value="Unassembled WGS sequence"/>
</dbReference>
<dbReference type="EMBL" id="AHPL01000003">
    <property type="protein sequence ID" value="KEC56038.1"/>
    <property type="molecule type" value="Genomic_DNA"/>
</dbReference>
<keyword evidence="4 7" id="KW-0812">Transmembrane</keyword>
<dbReference type="InterPro" id="IPR002758">
    <property type="entry name" value="Cation_antiport_E"/>
</dbReference>
<dbReference type="Pfam" id="PF01899">
    <property type="entry name" value="MNHE"/>
    <property type="match status" value="1"/>
</dbReference>
<keyword evidence="3" id="KW-1003">Cell membrane</keyword>
<evidence type="ECO:0000256" key="2">
    <source>
        <dbReference type="ARBA" id="ARBA00006228"/>
    </source>
</evidence>
<dbReference type="PANTHER" id="PTHR34584:SF1">
    <property type="entry name" value="NA(+)_H(+) ANTIPORTER SUBUNIT E1"/>
    <property type="match status" value="1"/>
</dbReference>
<evidence type="ECO:0000256" key="6">
    <source>
        <dbReference type="ARBA" id="ARBA00023136"/>
    </source>
</evidence>
<name>A0A067WGZ0_9HYPH</name>
<feature type="transmembrane region" description="Helical" evidence="7">
    <location>
        <begin position="5"/>
        <end position="21"/>
    </location>
</feature>
<evidence type="ECO:0000313" key="9">
    <source>
        <dbReference type="Proteomes" id="UP000027015"/>
    </source>
</evidence>